<evidence type="ECO:0000313" key="1">
    <source>
        <dbReference type="EMBL" id="KAK3776765.1"/>
    </source>
</evidence>
<comment type="caution">
    <text evidence="1">The sequence shown here is derived from an EMBL/GenBank/DDBJ whole genome shotgun (WGS) entry which is preliminary data.</text>
</comment>
<dbReference type="AlphaFoldDB" id="A0AAE0ZWC1"/>
<protein>
    <submittedName>
        <fullName evidence="1">Uncharacterized protein</fullName>
    </submittedName>
</protein>
<gene>
    <name evidence="1" type="ORF">RRG08_058515</name>
</gene>
<sequence>MTQQLDWRQALSALTTSGSHPADLKPTWRLFSGVRASTMNTPHTSVHVAVMSVCNTDGPYSVQISLVPGTGQCSDSCQPGRRPALSLSGGHTTVTMSATLTKVYAEYTRLEQHQKIRATTDTILIRSPAEFNRMSRLLELAYQLHGAFTS</sequence>
<accession>A0AAE0ZWC1</accession>
<organism evidence="1 2">
    <name type="scientific">Elysia crispata</name>
    <name type="common">lettuce slug</name>
    <dbReference type="NCBI Taxonomy" id="231223"/>
    <lineage>
        <taxon>Eukaryota</taxon>
        <taxon>Metazoa</taxon>
        <taxon>Spiralia</taxon>
        <taxon>Lophotrochozoa</taxon>
        <taxon>Mollusca</taxon>
        <taxon>Gastropoda</taxon>
        <taxon>Heterobranchia</taxon>
        <taxon>Euthyneura</taxon>
        <taxon>Panpulmonata</taxon>
        <taxon>Sacoglossa</taxon>
        <taxon>Placobranchoidea</taxon>
        <taxon>Plakobranchidae</taxon>
        <taxon>Elysia</taxon>
    </lineage>
</organism>
<name>A0AAE0ZWC1_9GAST</name>
<reference evidence="1" key="1">
    <citation type="journal article" date="2023" name="G3 (Bethesda)">
        <title>A reference genome for the long-term kleptoplast-retaining sea slug Elysia crispata morphotype clarki.</title>
        <authorList>
            <person name="Eastman K.E."/>
            <person name="Pendleton A.L."/>
            <person name="Shaikh M.A."/>
            <person name="Suttiyut T."/>
            <person name="Ogas R."/>
            <person name="Tomko P."/>
            <person name="Gavelis G."/>
            <person name="Widhalm J.R."/>
            <person name="Wisecaver J.H."/>
        </authorList>
    </citation>
    <scope>NUCLEOTIDE SEQUENCE</scope>
    <source>
        <strain evidence="1">ECLA1</strain>
    </source>
</reference>
<proteinExistence type="predicted"/>
<keyword evidence="2" id="KW-1185">Reference proteome</keyword>
<dbReference type="EMBL" id="JAWDGP010003176">
    <property type="protein sequence ID" value="KAK3776765.1"/>
    <property type="molecule type" value="Genomic_DNA"/>
</dbReference>
<dbReference type="Proteomes" id="UP001283361">
    <property type="component" value="Unassembled WGS sequence"/>
</dbReference>
<evidence type="ECO:0000313" key="2">
    <source>
        <dbReference type="Proteomes" id="UP001283361"/>
    </source>
</evidence>